<dbReference type="UniPathway" id="UPA00035">
    <property type="reaction ID" value="UER00042"/>
</dbReference>
<dbReference type="EC" id="5.3.1.24" evidence="3 9"/>
<dbReference type="Gene3D" id="3.20.20.70">
    <property type="entry name" value="Aldolase class I"/>
    <property type="match status" value="1"/>
</dbReference>
<dbReference type="CDD" id="cd00405">
    <property type="entry name" value="PRAI"/>
    <property type="match status" value="1"/>
</dbReference>
<evidence type="ECO:0000256" key="4">
    <source>
        <dbReference type="ARBA" id="ARBA00022272"/>
    </source>
</evidence>
<dbReference type="HOGENOM" id="CLU_076364_2_0_0"/>
<dbReference type="Proteomes" id="UP000005868">
    <property type="component" value="Chromosome"/>
</dbReference>
<keyword evidence="6 9" id="KW-0822">Tryptophan biosynthesis</keyword>
<comment type="similarity">
    <text evidence="9">Belongs to the TrpF family.</text>
</comment>
<evidence type="ECO:0000256" key="8">
    <source>
        <dbReference type="ARBA" id="ARBA00023235"/>
    </source>
</evidence>
<dbReference type="InterPro" id="IPR044643">
    <property type="entry name" value="TrpF_fam"/>
</dbReference>
<reference evidence="11 12" key="2">
    <citation type="journal article" date="2012" name="Stand. Genomic Sci.">
        <title>Genome sequence of the moderately thermophilic, amino-acid-degrading and sulfur-reducing bacterium Thermovirga lienii type strain (Cas60314(T)).</title>
        <authorList>
            <person name="Goker M."/>
            <person name="Saunders E."/>
            <person name="Lapidus A."/>
            <person name="Nolan M."/>
            <person name="Lucas S."/>
            <person name="Hammon N."/>
            <person name="Deshpande S."/>
            <person name="Cheng J.F."/>
            <person name="Han C."/>
            <person name="Tapia R."/>
            <person name="Goodwin L.A."/>
            <person name="Pitluck S."/>
            <person name="Liolios K."/>
            <person name="Mavromatis K."/>
            <person name="Pagani I."/>
            <person name="Ivanova N."/>
            <person name="Mikhailova N."/>
            <person name="Pati A."/>
            <person name="Chen A."/>
            <person name="Palaniappan K."/>
            <person name="Land M."/>
            <person name="Chang Y.J."/>
            <person name="Jeffries C.D."/>
            <person name="Brambilla E.M."/>
            <person name="Rohde M."/>
            <person name="Spring S."/>
            <person name="Detter J.C."/>
            <person name="Woyke T."/>
            <person name="Bristow J."/>
            <person name="Eisen J.A."/>
            <person name="Markowitz V."/>
            <person name="Hugenholtz P."/>
            <person name="Kyrpides N.C."/>
            <person name="Klenk H.P."/>
        </authorList>
    </citation>
    <scope>NUCLEOTIDE SEQUENCE [LARGE SCALE GENOMIC DNA]</scope>
    <source>
        <strain evidence="12">ATCC BAA-1197 / DSM 17291 / Cas60314</strain>
    </source>
</reference>
<keyword evidence="5 9" id="KW-0028">Amino-acid biosynthesis</keyword>
<dbReference type="eggNOG" id="COG0135">
    <property type="taxonomic scope" value="Bacteria"/>
</dbReference>
<dbReference type="InterPro" id="IPR011060">
    <property type="entry name" value="RibuloseP-bd_barrel"/>
</dbReference>
<reference evidence="12" key="1">
    <citation type="submission" date="2011-10" db="EMBL/GenBank/DDBJ databases">
        <title>The complete genome of chromosome of Thermovirga lienii DSM 17291.</title>
        <authorList>
            <consortium name="US DOE Joint Genome Institute (JGI-PGF)"/>
            <person name="Lucas S."/>
            <person name="Copeland A."/>
            <person name="Lapidus A."/>
            <person name="Glavina del Rio T."/>
            <person name="Dalin E."/>
            <person name="Tice H."/>
            <person name="Bruce D."/>
            <person name="Goodwin L."/>
            <person name="Pitluck S."/>
            <person name="Peters L."/>
            <person name="Mikhailova N."/>
            <person name="Saunders E."/>
            <person name="Kyrpides N."/>
            <person name="Mavromatis K."/>
            <person name="Ivanova N."/>
            <person name="Last F.I."/>
            <person name="Brettin T."/>
            <person name="Detter J.C."/>
            <person name="Han C."/>
            <person name="Larimer F."/>
            <person name="Land M."/>
            <person name="Hauser L."/>
            <person name="Markowitz V."/>
            <person name="Cheng J.-F."/>
            <person name="Hugenholtz P."/>
            <person name="Woyke T."/>
            <person name="Wu D."/>
            <person name="Spring S."/>
            <person name="Schroeder M."/>
            <person name="Brambilla E.-M."/>
            <person name="Klenk H.-P."/>
            <person name="Eisen J.A."/>
        </authorList>
    </citation>
    <scope>NUCLEOTIDE SEQUENCE [LARGE SCALE GENOMIC DNA]</scope>
    <source>
        <strain evidence="12">ATCC BAA-1197 / DSM 17291 / Cas60314</strain>
    </source>
</reference>
<protein>
    <recommendedName>
        <fullName evidence="4 9">N-(5'-phosphoribosyl)anthranilate isomerase</fullName>
        <shortName evidence="9">PRAI</shortName>
        <ecNumber evidence="3 9">5.3.1.24</ecNumber>
    </recommendedName>
</protein>
<dbReference type="Pfam" id="PF00697">
    <property type="entry name" value="PRAI"/>
    <property type="match status" value="1"/>
</dbReference>
<comment type="pathway">
    <text evidence="2 9">Amino-acid biosynthesis; L-tryptophan biosynthesis; L-tryptophan from chorismate: step 3/5.</text>
</comment>
<dbReference type="PANTHER" id="PTHR42894:SF1">
    <property type="entry name" value="N-(5'-PHOSPHORIBOSYL)ANTHRANILATE ISOMERASE"/>
    <property type="match status" value="1"/>
</dbReference>
<dbReference type="PANTHER" id="PTHR42894">
    <property type="entry name" value="N-(5'-PHOSPHORIBOSYL)ANTHRANILATE ISOMERASE"/>
    <property type="match status" value="1"/>
</dbReference>
<name>G7V917_THELD</name>
<dbReference type="STRING" id="580340.Tlie_1841"/>
<dbReference type="InterPro" id="IPR013785">
    <property type="entry name" value="Aldolase_TIM"/>
</dbReference>
<evidence type="ECO:0000256" key="5">
    <source>
        <dbReference type="ARBA" id="ARBA00022605"/>
    </source>
</evidence>
<dbReference type="SUPFAM" id="SSF51366">
    <property type="entry name" value="Ribulose-phoshate binding barrel"/>
    <property type="match status" value="1"/>
</dbReference>
<accession>G7V917</accession>
<keyword evidence="12" id="KW-1185">Reference proteome</keyword>
<evidence type="ECO:0000256" key="3">
    <source>
        <dbReference type="ARBA" id="ARBA00012572"/>
    </source>
</evidence>
<dbReference type="EMBL" id="CP003096">
    <property type="protein sequence ID" value="AER67551.1"/>
    <property type="molecule type" value="Genomic_DNA"/>
</dbReference>
<evidence type="ECO:0000256" key="6">
    <source>
        <dbReference type="ARBA" id="ARBA00022822"/>
    </source>
</evidence>
<gene>
    <name evidence="9" type="primary">trpF</name>
    <name evidence="11" type="ordered locus">Tlie_1841</name>
</gene>
<evidence type="ECO:0000256" key="2">
    <source>
        <dbReference type="ARBA" id="ARBA00004664"/>
    </source>
</evidence>
<proteinExistence type="inferred from homology"/>
<organism evidence="11 12">
    <name type="scientific">Thermovirga lienii (strain ATCC BAA-1197 / DSM 17291 / Cas60314)</name>
    <dbReference type="NCBI Taxonomy" id="580340"/>
    <lineage>
        <taxon>Bacteria</taxon>
        <taxon>Thermotogati</taxon>
        <taxon>Synergistota</taxon>
        <taxon>Synergistia</taxon>
        <taxon>Synergistales</taxon>
        <taxon>Thermovirgaceae</taxon>
        <taxon>Thermovirga</taxon>
    </lineage>
</organism>
<evidence type="ECO:0000256" key="1">
    <source>
        <dbReference type="ARBA" id="ARBA00001164"/>
    </source>
</evidence>
<dbReference type="InterPro" id="IPR001240">
    <property type="entry name" value="PRAI_dom"/>
</dbReference>
<evidence type="ECO:0000256" key="7">
    <source>
        <dbReference type="ARBA" id="ARBA00023141"/>
    </source>
</evidence>
<sequence>MVRVKLCGLKRKEDVLKALELGFDALGFILAPSPRQVTLDDARRLTEGVFPFVSVVAVVADPEETFLMKVISCGIFDAIQFHGKEDPSLLEGLPVKVIKAFSFAEGERADFEKYRNVADFFLLDSAKAKAGGTGKPFRWERVEHERMRKPFILAGGLGPGNVLNAIEKVKPCGVDLNSRLEISPGVKDHRLMEETIRIIRSYQLTKMEGRKDE</sequence>
<dbReference type="HAMAP" id="MF_00135">
    <property type="entry name" value="PRAI"/>
    <property type="match status" value="1"/>
</dbReference>
<dbReference type="AlphaFoldDB" id="G7V917"/>
<dbReference type="GO" id="GO:0000162">
    <property type="term" value="P:L-tryptophan biosynthetic process"/>
    <property type="evidence" value="ECO:0007669"/>
    <property type="project" value="UniProtKB-UniRule"/>
</dbReference>
<dbReference type="GO" id="GO:0004640">
    <property type="term" value="F:phosphoribosylanthranilate isomerase activity"/>
    <property type="evidence" value="ECO:0007669"/>
    <property type="project" value="UniProtKB-UniRule"/>
</dbReference>
<keyword evidence="8 9" id="KW-0413">Isomerase</keyword>
<feature type="domain" description="N-(5'phosphoribosyl) anthranilate isomerase (PRAI)" evidence="10">
    <location>
        <begin position="5"/>
        <end position="195"/>
    </location>
</feature>
<evidence type="ECO:0000313" key="12">
    <source>
        <dbReference type="Proteomes" id="UP000005868"/>
    </source>
</evidence>
<keyword evidence="7 9" id="KW-0057">Aromatic amino acid biosynthesis</keyword>
<evidence type="ECO:0000313" key="11">
    <source>
        <dbReference type="EMBL" id="AER67551.1"/>
    </source>
</evidence>
<evidence type="ECO:0000259" key="10">
    <source>
        <dbReference type="Pfam" id="PF00697"/>
    </source>
</evidence>
<comment type="catalytic activity">
    <reaction evidence="1 9">
        <text>N-(5-phospho-beta-D-ribosyl)anthranilate = 1-(2-carboxyphenylamino)-1-deoxy-D-ribulose 5-phosphate</text>
        <dbReference type="Rhea" id="RHEA:21540"/>
        <dbReference type="ChEBI" id="CHEBI:18277"/>
        <dbReference type="ChEBI" id="CHEBI:58613"/>
        <dbReference type="EC" id="5.3.1.24"/>
    </reaction>
</comment>
<dbReference type="KEGG" id="tli:Tlie_1841"/>
<evidence type="ECO:0000256" key="9">
    <source>
        <dbReference type="HAMAP-Rule" id="MF_00135"/>
    </source>
</evidence>